<feature type="active site" description="Nucleophile" evidence="4">
    <location>
        <position position="398"/>
    </location>
</feature>
<evidence type="ECO:0000313" key="7">
    <source>
        <dbReference type="EMBL" id="RZV36757.1"/>
    </source>
</evidence>
<dbReference type="Gene3D" id="2.40.50.140">
    <property type="entry name" value="Nucleic acid-binding proteins"/>
    <property type="match status" value="1"/>
</dbReference>
<evidence type="ECO:0000256" key="2">
    <source>
        <dbReference type="ARBA" id="ARBA00022679"/>
    </source>
</evidence>
<evidence type="ECO:0000259" key="6">
    <source>
        <dbReference type="PROSITE" id="PS50926"/>
    </source>
</evidence>
<dbReference type="PROSITE" id="PS51687">
    <property type="entry name" value="SAM_MT_RNA_M5U"/>
    <property type="match status" value="1"/>
</dbReference>
<dbReference type="Gene3D" id="3.40.50.150">
    <property type="entry name" value="Vaccinia Virus protein VP39"/>
    <property type="match status" value="1"/>
</dbReference>
<evidence type="ECO:0000256" key="3">
    <source>
        <dbReference type="ARBA" id="ARBA00022691"/>
    </source>
</evidence>
<dbReference type="InterPro" id="IPR012340">
    <property type="entry name" value="NA-bd_OB-fold"/>
</dbReference>
<dbReference type="NCBIfam" id="TIGR00479">
    <property type="entry name" value="rumA"/>
    <property type="match status" value="1"/>
</dbReference>
<dbReference type="CDD" id="cd02440">
    <property type="entry name" value="AdoMet_MTases"/>
    <property type="match status" value="1"/>
</dbReference>
<dbReference type="InterPro" id="IPR030390">
    <property type="entry name" value="MeTrfase_TrmA_AS"/>
</dbReference>
<feature type="binding site" evidence="4">
    <location>
        <position position="304"/>
    </location>
    <ligand>
        <name>S-adenosyl-L-methionine</name>
        <dbReference type="ChEBI" id="CHEBI:59789"/>
    </ligand>
</feature>
<reference evidence="7 8" key="1">
    <citation type="submission" date="2019-01" db="EMBL/GenBank/DDBJ databases">
        <title>Insights into ecological role of a new deltaproteobacterial order Candidatus Sinidesulfobacterales (Sva0485) by metagenomics and metatranscriptomics.</title>
        <authorList>
            <person name="Tan S."/>
            <person name="Liu J."/>
            <person name="Fang Y."/>
            <person name="Hedlund B."/>
            <person name="Lian Z.-H."/>
            <person name="Huang L.-Y."/>
            <person name="Li J.-T."/>
            <person name="Huang L.-N."/>
            <person name="Li W.-J."/>
            <person name="Jiang H.-C."/>
            <person name="Dong H.-L."/>
            <person name="Shu W.-S."/>
        </authorList>
    </citation>
    <scope>NUCLEOTIDE SEQUENCE [LARGE SCALE GENOMIC DNA]</scope>
    <source>
        <strain evidence="7">AP4</strain>
    </source>
</reference>
<dbReference type="EMBL" id="SHMQ01000054">
    <property type="protein sequence ID" value="RZV36757.1"/>
    <property type="molecule type" value="Genomic_DNA"/>
</dbReference>
<dbReference type="InterPro" id="IPR010280">
    <property type="entry name" value="U5_MeTrfase_fam"/>
</dbReference>
<evidence type="ECO:0000256" key="5">
    <source>
        <dbReference type="PROSITE-ProRule" id="PRU10015"/>
    </source>
</evidence>
<dbReference type="EC" id="2.1.1.190" evidence="7"/>
<dbReference type="AlphaFoldDB" id="A0A520X6B1"/>
<feature type="domain" description="TRAM" evidence="6">
    <location>
        <begin position="1"/>
        <end position="57"/>
    </location>
</feature>
<gene>
    <name evidence="7" type="primary">rlmD</name>
    <name evidence="7" type="ORF">EVJ48_10025</name>
</gene>
<dbReference type="InterPro" id="IPR002792">
    <property type="entry name" value="TRAM_dom"/>
</dbReference>
<dbReference type="InterPro" id="IPR029063">
    <property type="entry name" value="SAM-dependent_MTases_sf"/>
</dbReference>
<dbReference type="Proteomes" id="UP000322454">
    <property type="component" value="Unassembled WGS sequence"/>
</dbReference>
<dbReference type="PROSITE" id="PS50926">
    <property type="entry name" value="TRAM"/>
    <property type="match status" value="1"/>
</dbReference>
<accession>A0A520X6B1</accession>
<sequence length="444" mass="51254">MPNKFKIIKVDSLSYGGWGVGRADSKVAFVAYAVPGDTLKIEILEEHKNYDFAVINKIIKPSQERIEPVCKYFGICGGCDYLCISYDTEIYWKTEIFKKEFKKNFGSNYFEHDIPIKFNPAKENLNYRQKIGLKIHNKDIGFYKKYSHDIVNIEQCRLAKAGLNELLKKAGGVLLSEKYYRTVTKNISLLTISEAGFKNIILRVKNNFKLPTEFIKDIFTGTKCDNIFLESPDKKIIKYATRDADKNNNKKFLTIKDKKFLYDLPSFIQINKEQNENIINAISDYIETITERAAKKFSNALDLYCGFGNITLFLTSYAEKIIGVESGDFAVELGKKNAVLNNISNIKFVKSDVSKFLDKIEKDKKFDLIILDPPRSGIKSLTNKITDLNPLYIIYVSCDTMTFLRDLKQFAETGYEIEKIDIFDMFPRTYHLEQVAFLRKNRRP</sequence>
<comment type="similarity">
    <text evidence="4">Belongs to the class I-like SAM-binding methyltransferase superfamily. RNA M5U methyltransferase family.</text>
</comment>
<dbReference type="Pfam" id="PF05958">
    <property type="entry name" value="tRNA_U5-meth_tr"/>
    <property type="match status" value="1"/>
</dbReference>
<evidence type="ECO:0000256" key="1">
    <source>
        <dbReference type="ARBA" id="ARBA00022603"/>
    </source>
</evidence>
<protein>
    <submittedName>
        <fullName evidence="7">23S rRNA (Uracil(1939)-C(5))-methyltransferase RlmD</fullName>
        <ecNumber evidence="7">2.1.1.190</ecNumber>
    </submittedName>
</protein>
<organism evidence="7 8">
    <name type="scientific">Candidatus Acidulodesulfobacterium acidiphilum</name>
    <dbReference type="NCBI Taxonomy" id="2597224"/>
    <lineage>
        <taxon>Bacteria</taxon>
        <taxon>Deltaproteobacteria</taxon>
        <taxon>Candidatus Acidulodesulfobacterales</taxon>
        <taxon>Candidatus Acidulodesulfobacterium</taxon>
    </lineage>
</organism>
<dbReference type="GO" id="GO:0070475">
    <property type="term" value="P:rRNA base methylation"/>
    <property type="evidence" value="ECO:0007669"/>
    <property type="project" value="TreeGrafter"/>
</dbReference>
<dbReference type="PANTHER" id="PTHR11061">
    <property type="entry name" value="RNA M5U METHYLTRANSFERASE"/>
    <property type="match status" value="1"/>
</dbReference>
<comment type="caution">
    <text evidence="7">The sequence shown here is derived from an EMBL/GenBank/DDBJ whole genome shotgun (WGS) entry which is preliminary data.</text>
</comment>
<feature type="active site" evidence="5">
    <location>
        <position position="398"/>
    </location>
</feature>
<proteinExistence type="inferred from homology"/>
<dbReference type="SUPFAM" id="SSF50249">
    <property type="entry name" value="Nucleic acid-binding proteins"/>
    <property type="match status" value="1"/>
</dbReference>
<evidence type="ECO:0000256" key="4">
    <source>
        <dbReference type="PROSITE-ProRule" id="PRU01024"/>
    </source>
</evidence>
<dbReference type="Gene3D" id="2.40.50.1070">
    <property type="match status" value="1"/>
</dbReference>
<dbReference type="SUPFAM" id="SSF53335">
    <property type="entry name" value="S-adenosyl-L-methionine-dependent methyltransferases"/>
    <property type="match status" value="1"/>
</dbReference>
<dbReference type="PANTHER" id="PTHR11061:SF30">
    <property type="entry name" value="TRNA (URACIL(54)-C(5))-METHYLTRANSFERASE"/>
    <property type="match status" value="1"/>
</dbReference>
<keyword evidence="3 4" id="KW-0949">S-adenosyl-L-methionine</keyword>
<evidence type="ECO:0000313" key="8">
    <source>
        <dbReference type="Proteomes" id="UP000322454"/>
    </source>
</evidence>
<dbReference type="GO" id="GO:0070041">
    <property type="term" value="F:rRNA (uridine-C5-)-methyltransferase activity"/>
    <property type="evidence" value="ECO:0007669"/>
    <property type="project" value="TreeGrafter"/>
</dbReference>
<name>A0A520X6B1_9DELT</name>
<dbReference type="PROSITE" id="PS01230">
    <property type="entry name" value="TRMA_1"/>
    <property type="match status" value="1"/>
</dbReference>
<feature type="binding site" evidence="4">
    <location>
        <position position="372"/>
    </location>
    <ligand>
        <name>S-adenosyl-L-methionine</name>
        <dbReference type="ChEBI" id="CHEBI:59789"/>
    </ligand>
</feature>
<keyword evidence="1 4" id="KW-0489">Methyltransferase</keyword>
<feature type="binding site" evidence="4">
    <location>
        <position position="269"/>
    </location>
    <ligand>
        <name>S-adenosyl-L-methionine</name>
        <dbReference type="ChEBI" id="CHEBI:59789"/>
    </ligand>
</feature>
<feature type="binding site" evidence="4">
    <location>
        <position position="325"/>
    </location>
    <ligand>
        <name>S-adenosyl-L-methionine</name>
        <dbReference type="ChEBI" id="CHEBI:59789"/>
    </ligand>
</feature>
<keyword evidence="2 4" id="KW-0808">Transferase</keyword>